<dbReference type="InterPro" id="IPR045257">
    <property type="entry name" value="E2/Pdx1"/>
</dbReference>
<sequence length="254" mass="27323">MTDSIAPKPTSAALTKIGITPGSYDLIPLDGLRQTIANRMTESFRDVPHFPLTIDVEIDALLRFRSRYNEEKAEGSGLKVTLNDVIVRACAVALARVPEANASFTPDGIARHHHADIAVAVALDNGLITPILRSVDTKSLIQVSIESKDLIARARAMKLSPRDYKGGTFSISNLGMFGIRQFASILNQPHGCILSVGVGEQRPIVKEGQIGIATVMSLTLTCDHRVVDGAVGARLLQTLQALLETPCIADYDLA</sequence>
<dbReference type="GO" id="GO:0045254">
    <property type="term" value="C:pyruvate dehydrogenase complex"/>
    <property type="evidence" value="ECO:0007669"/>
    <property type="project" value="InterPro"/>
</dbReference>
<name>A0A3A3FYE0_9BURK</name>
<comment type="caution">
    <text evidence="2">The sequence shown here is derived from an EMBL/GenBank/DDBJ whole genome shotgun (WGS) entry which is preliminary data.</text>
</comment>
<dbReference type="AlphaFoldDB" id="A0A3A3FYE0"/>
<reference evidence="3" key="1">
    <citation type="submission" date="2018-09" db="EMBL/GenBank/DDBJ databases">
        <authorList>
            <person name="Zhu H."/>
        </authorList>
    </citation>
    <scope>NUCLEOTIDE SEQUENCE [LARGE SCALE GENOMIC DNA]</scope>
    <source>
        <strain evidence="3">K1S02-23</strain>
    </source>
</reference>
<dbReference type="Proteomes" id="UP000266327">
    <property type="component" value="Unassembled WGS sequence"/>
</dbReference>
<proteinExistence type="predicted"/>
<protein>
    <submittedName>
        <fullName evidence="2">2-oxo acid dehydrogenase subunit E2</fullName>
    </submittedName>
</protein>
<dbReference type="InterPro" id="IPR001078">
    <property type="entry name" value="2-oxoacid_DH_actylTfrase"/>
</dbReference>
<dbReference type="EMBL" id="QYUQ01000002">
    <property type="protein sequence ID" value="RJG00641.1"/>
    <property type="molecule type" value="Genomic_DNA"/>
</dbReference>
<dbReference type="OrthoDB" id="9805770at2"/>
<dbReference type="SUPFAM" id="SSF52777">
    <property type="entry name" value="CoA-dependent acyltransferases"/>
    <property type="match status" value="1"/>
</dbReference>
<dbReference type="PANTHER" id="PTHR23151">
    <property type="entry name" value="DIHYDROLIPOAMIDE ACETYL/SUCCINYL-TRANSFERASE-RELATED"/>
    <property type="match status" value="1"/>
</dbReference>
<keyword evidence="3" id="KW-1185">Reference proteome</keyword>
<feature type="domain" description="2-oxoacid dehydrogenase acyltransferase catalytic" evidence="1">
    <location>
        <begin position="24"/>
        <end position="246"/>
    </location>
</feature>
<organism evidence="2 3">
    <name type="scientific">Noviherbaspirillum sedimenti</name>
    <dbReference type="NCBI Taxonomy" id="2320865"/>
    <lineage>
        <taxon>Bacteria</taxon>
        <taxon>Pseudomonadati</taxon>
        <taxon>Pseudomonadota</taxon>
        <taxon>Betaproteobacteria</taxon>
        <taxon>Burkholderiales</taxon>
        <taxon>Oxalobacteraceae</taxon>
        <taxon>Noviherbaspirillum</taxon>
    </lineage>
</organism>
<evidence type="ECO:0000313" key="3">
    <source>
        <dbReference type="Proteomes" id="UP000266327"/>
    </source>
</evidence>
<evidence type="ECO:0000313" key="2">
    <source>
        <dbReference type="EMBL" id="RJG00641.1"/>
    </source>
</evidence>
<dbReference type="GO" id="GO:0006086">
    <property type="term" value="P:pyruvate decarboxylation to acetyl-CoA"/>
    <property type="evidence" value="ECO:0007669"/>
    <property type="project" value="InterPro"/>
</dbReference>
<accession>A0A3A3FYE0</accession>
<dbReference type="RefSeq" id="WP_119784096.1">
    <property type="nucleotide sequence ID" value="NZ_QYUQ01000002.1"/>
</dbReference>
<gene>
    <name evidence="2" type="ORF">D3878_02795</name>
</gene>
<evidence type="ECO:0000259" key="1">
    <source>
        <dbReference type="Pfam" id="PF00198"/>
    </source>
</evidence>
<dbReference type="InterPro" id="IPR023213">
    <property type="entry name" value="CAT-like_dom_sf"/>
</dbReference>
<dbReference type="PANTHER" id="PTHR23151:SF90">
    <property type="entry name" value="DIHYDROLIPOYLLYSINE-RESIDUE ACETYLTRANSFERASE COMPONENT OF PYRUVATE DEHYDROGENASE COMPLEX, MITOCHONDRIAL-RELATED"/>
    <property type="match status" value="1"/>
</dbReference>
<dbReference type="GO" id="GO:0016746">
    <property type="term" value="F:acyltransferase activity"/>
    <property type="evidence" value="ECO:0007669"/>
    <property type="project" value="InterPro"/>
</dbReference>
<dbReference type="Gene3D" id="3.30.559.10">
    <property type="entry name" value="Chloramphenicol acetyltransferase-like domain"/>
    <property type="match status" value="1"/>
</dbReference>
<dbReference type="Pfam" id="PF00198">
    <property type="entry name" value="2-oxoacid_dh"/>
    <property type="match status" value="1"/>
</dbReference>